<keyword evidence="2" id="KW-1133">Transmembrane helix</keyword>
<dbReference type="RefSeq" id="WP_132315821.1">
    <property type="nucleotide sequence ID" value="NZ_FWZT01000003.1"/>
</dbReference>
<feature type="transmembrane region" description="Helical" evidence="2">
    <location>
        <begin position="92"/>
        <end position="109"/>
    </location>
</feature>
<proteinExistence type="predicted"/>
<feature type="compositionally biased region" description="Polar residues" evidence="1">
    <location>
        <begin position="261"/>
        <end position="273"/>
    </location>
</feature>
<evidence type="ECO:0000256" key="1">
    <source>
        <dbReference type="SAM" id="MobiDB-lite"/>
    </source>
</evidence>
<gene>
    <name evidence="3" type="ORF">SAMN06296036_103303</name>
</gene>
<feature type="region of interest" description="Disordered" evidence="1">
    <location>
        <begin position="261"/>
        <end position="290"/>
    </location>
</feature>
<dbReference type="OrthoDB" id="411176at2"/>
<dbReference type="Proteomes" id="UP000192907">
    <property type="component" value="Unassembled WGS sequence"/>
</dbReference>
<evidence type="ECO:0000313" key="3">
    <source>
        <dbReference type="EMBL" id="SMF03005.1"/>
    </source>
</evidence>
<organism evidence="3 4">
    <name type="scientific">Pseudobacteriovorax antillogorgiicola</name>
    <dbReference type="NCBI Taxonomy" id="1513793"/>
    <lineage>
        <taxon>Bacteria</taxon>
        <taxon>Pseudomonadati</taxon>
        <taxon>Bdellovibrionota</taxon>
        <taxon>Oligoflexia</taxon>
        <taxon>Oligoflexales</taxon>
        <taxon>Pseudobacteriovoracaceae</taxon>
        <taxon>Pseudobacteriovorax</taxon>
    </lineage>
</organism>
<evidence type="ECO:0000256" key="2">
    <source>
        <dbReference type="SAM" id="Phobius"/>
    </source>
</evidence>
<reference evidence="4" key="1">
    <citation type="submission" date="2017-04" db="EMBL/GenBank/DDBJ databases">
        <authorList>
            <person name="Varghese N."/>
            <person name="Submissions S."/>
        </authorList>
    </citation>
    <scope>NUCLEOTIDE SEQUENCE [LARGE SCALE GENOMIC DNA]</scope>
    <source>
        <strain evidence="4">RKEM611</strain>
    </source>
</reference>
<feature type="transmembrane region" description="Helical" evidence="2">
    <location>
        <begin position="145"/>
        <end position="163"/>
    </location>
</feature>
<keyword evidence="4" id="KW-1185">Reference proteome</keyword>
<feature type="transmembrane region" description="Helical" evidence="2">
    <location>
        <begin position="54"/>
        <end position="72"/>
    </location>
</feature>
<sequence>MGTDLLSILPAMVVFIGLQFALHELARRFVVSATVLFVLMLSSIPFWNANLDGWFRWAKSISVLVPTVLLFVARIAHRRPHPKLDVFEGKWLMWVAYAVLMLNIAEATIKDVTLGNYWNSIVGVIVAATIPIKPRDWYIERDSKFNDFLFSLPTLWCVLYTTWNICFVYGERTEFTAHVFSILMVPLAYSVIMKRPDLWYSARVTTLASSLFFRSAYDVVTPYMDTSSWANAKVTQTFGLINLALAFAYLGYLGYRKKNSKTQVTDEPSQDEAQPTPLPHSESGVHSKVG</sequence>
<evidence type="ECO:0000313" key="4">
    <source>
        <dbReference type="Proteomes" id="UP000192907"/>
    </source>
</evidence>
<feature type="transmembrane region" description="Helical" evidence="2">
    <location>
        <begin position="29"/>
        <end position="48"/>
    </location>
</feature>
<feature type="transmembrane region" description="Helical" evidence="2">
    <location>
        <begin position="175"/>
        <end position="192"/>
    </location>
</feature>
<dbReference type="EMBL" id="FWZT01000003">
    <property type="protein sequence ID" value="SMF03005.1"/>
    <property type="molecule type" value="Genomic_DNA"/>
</dbReference>
<accession>A0A1Y6BIR2</accession>
<keyword evidence="2" id="KW-0472">Membrane</keyword>
<keyword evidence="2" id="KW-0812">Transmembrane</keyword>
<dbReference type="AlphaFoldDB" id="A0A1Y6BIR2"/>
<feature type="transmembrane region" description="Helical" evidence="2">
    <location>
        <begin position="6"/>
        <end position="22"/>
    </location>
</feature>
<feature type="transmembrane region" description="Helical" evidence="2">
    <location>
        <begin position="237"/>
        <end position="255"/>
    </location>
</feature>
<name>A0A1Y6BIR2_9BACT</name>
<protein>
    <submittedName>
        <fullName evidence="3">Uncharacterized protein</fullName>
    </submittedName>
</protein>